<keyword evidence="3" id="KW-1185">Reference proteome</keyword>
<keyword evidence="1" id="KW-1133">Transmembrane helix</keyword>
<accession>A0AAD5YKK7</accession>
<feature type="transmembrane region" description="Helical" evidence="1">
    <location>
        <begin position="72"/>
        <end position="96"/>
    </location>
</feature>
<organism evidence="2 3">
    <name type="scientific">Leucocoprinus birnbaumii</name>
    <dbReference type="NCBI Taxonomy" id="56174"/>
    <lineage>
        <taxon>Eukaryota</taxon>
        <taxon>Fungi</taxon>
        <taxon>Dikarya</taxon>
        <taxon>Basidiomycota</taxon>
        <taxon>Agaricomycotina</taxon>
        <taxon>Agaricomycetes</taxon>
        <taxon>Agaricomycetidae</taxon>
        <taxon>Agaricales</taxon>
        <taxon>Agaricineae</taxon>
        <taxon>Agaricaceae</taxon>
        <taxon>Leucocoprinus</taxon>
    </lineage>
</organism>
<feature type="transmembrane region" description="Helical" evidence="1">
    <location>
        <begin position="12"/>
        <end position="33"/>
    </location>
</feature>
<dbReference type="AlphaFoldDB" id="A0AAD5YKK7"/>
<evidence type="ECO:0000256" key="1">
    <source>
        <dbReference type="SAM" id="Phobius"/>
    </source>
</evidence>
<evidence type="ECO:0000313" key="3">
    <source>
        <dbReference type="Proteomes" id="UP001213000"/>
    </source>
</evidence>
<sequence>MPMNIPIPFPLFPLLCTSILVSSFVLAVTAFVFSISPVLWIVPVTFIITFGLHAVFFVLANTEDSASGSLRLYSAHLIAGFFFATAAWGGSTAALVVCSVRLLKGHLPDAPQDRHWAIITASVVSLLETAILAALAVQAYKFRQQLRYREKWKWRPGATSSQWSIAQA</sequence>
<keyword evidence="1" id="KW-0812">Transmembrane</keyword>
<name>A0AAD5YKK7_9AGAR</name>
<gene>
    <name evidence="2" type="ORF">NP233_g11263</name>
</gene>
<reference evidence="2" key="1">
    <citation type="submission" date="2022-07" db="EMBL/GenBank/DDBJ databases">
        <title>Genome Sequence of Leucocoprinus birnbaumii.</title>
        <authorList>
            <person name="Buettner E."/>
        </authorList>
    </citation>
    <scope>NUCLEOTIDE SEQUENCE</scope>
    <source>
        <strain evidence="2">VT141</strain>
    </source>
</reference>
<feature type="transmembrane region" description="Helical" evidence="1">
    <location>
        <begin position="39"/>
        <end position="60"/>
    </location>
</feature>
<feature type="transmembrane region" description="Helical" evidence="1">
    <location>
        <begin position="116"/>
        <end position="140"/>
    </location>
</feature>
<comment type="caution">
    <text evidence="2">The sequence shown here is derived from an EMBL/GenBank/DDBJ whole genome shotgun (WGS) entry which is preliminary data.</text>
</comment>
<evidence type="ECO:0000313" key="2">
    <source>
        <dbReference type="EMBL" id="KAJ3559435.1"/>
    </source>
</evidence>
<proteinExistence type="predicted"/>
<dbReference type="Proteomes" id="UP001213000">
    <property type="component" value="Unassembled WGS sequence"/>
</dbReference>
<protein>
    <submittedName>
        <fullName evidence="2">Uncharacterized protein</fullName>
    </submittedName>
</protein>
<dbReference type="EMBL" id="JANIEX010001308">
    <property type="protein sequence ID" value="KAJ3559435.1"/>
    <property type="molecule type" value="Genomic_DNA"/>
</dbReference>
<keyword evidence="1" id="KW-0472">Membrane</keyword>